<evidence type="ECO:0000313" key="2">
    <source>
        <dbReference type="EMBL" id="VAX32653.1"/>
    </source>
</evidence>
<dbReference type="AlphaFoldDB" id="A0A3B1D747"/>
<name>A0A3B1D747_9ZZZZ</name>
<accession>A0A3B1D747</accession>
<keyword evidence="1" id="KW-1133">Transmembrane helix</keyword>
<gene>
    <name evidence="2" type="ORF">MNBD_NITROSPINAE05-1136</name>
</gene>
<protein>
    <submittedName>
        <fullName evidence="2">Uncharacterized protein</fullName>
    </submittedName>
</protein>
<organism evidence="2">
    <name type="scientific">hydrothermal vent metagenome</name>
    <dbReference type="NCBI Taxonomy" id="652676"/>
    <lineage>
        <taxon>unclassified sequences</taxon>
        <taxon>metagenomes</taxon>
        <taxon>ecological metagenomes</taxon>
    </lineage>
</organism>
<keyword evidence="1" id="KW-0812">Transmembrane</keyword>
<feature type="transmembrane region" description="Helical" evidence="1">
    <location>
        <begin position="6"/>
        <end position="23"/>
    </location>
</feature>
<dbReference type="EMBL" id="UOGG01000215">
    <property type="protein sequence ID" value="VAX32653.1"/>
    <property type="molecule type" value="Genomic_DNA"/>
</dbReference>
<reference evidence="2" key="1">
    <citation type="submission" date="2018-06" db="EMBL/GenBank/DDBJ databases">
        <authorList>
            <person name="Zhirakovskaya E."/>
        </authorList>
    </citation>
    <scope>NUCLEOTIDE SEQUENCE</scope>
</reference>
<proteinExistence type="predicted"/>
<keyword evidence="1" id="KW-0472">Membrane</keyword>
<evidence type="ECO:0000256" key="1">
    <source>
        <dbReference type="SAM" id="Phobius"/>
    </source>
</evidence>
<sequence length="39" mass="4382">MSITTNWILPLGLAILSSLIVLVKNAPKPIRIKGNRRRK</sequence>